<dbReference type="RefSeq" id="WP_109430452.1">
    <property type="nucleotide sequence ID" value="NZ_MPDK01000009.1"/>
</dbReference>
<evidence type="ECO:0000259" key="22">
    <source>
        <dbReference type="Pfam" id="PF02875"/>
    </source>
</evidence>
<comment type="catalytic activity">
    <reaction evidence="12 19">
        <text>UDP-N-acetyl-alpha-D-muramoyl-L-alanyl-D-glutamate + meso-2,6-diaminopimelate + ATP = UDP-N-acetyl-alpha-D-muramoyl-L-alanyl-gamma-D-glutamyl-meso-2,6-diaminopimelate + ADP + phosphate + H(+)</text>
        <dbReference type="Rhea" id="RHEA:23676"/>
        <dbReference type="ChEBI" id="CHEBI:15378"/>
        <dbReference type="ChEBI" id="CHEBI:30616"/>
        <dbReference type="ChEBI" id="CHEBI:43474"/>
        <dbReference type="ChEBI" id="CHEBI:57791"/>
        <dbReference type="ChEBI" id="CHEBI:83900"/>
        <dbReference type="ChEBI" id="CHEBI:83905"/>
        <dbReference type="ChEBI" id="CHEBI:456216"/>
        <dbReference type="EC" id="6.3.2.13"/>
    </reaction>
</comment>
<evidence type="ECO:0000256" key="15">
    <source>
        <dbReference type="ARBA" id="ARBA00072883"/>
    </source>
</evidence>
<feature type="binding site" evidence="19">
    <location>
        <begin position="151"/>
        <end position="152"/>
    </location>
    <ligand>
        <name>UDP-N-acetyl-alpha-D-muramoyl-L-alanyl-D-glutamate</name>
        <dbReference type="ChEBI" id="CHEBI:83900"/>
    </ligand>
</feature>
<comment type="function">
    <text evidence="13 19">Catalyzes the addition of meso-diaminopimelic acid to the nucleotide precursor UDP-N-acetylmuramoyl-L-alanyl-D-glutamate (UMAG) in the biosynthesis of bacterial cell-wall peptidoglycan.</text>
</comment>
<keyword evidence="5 19" id="KW-0132">Cell division</keyword>
<dbReference type="GO" id="GO:0008360">
    <property type="term" value="P:regulation of cell shape"/>
    <property type="evidence" value="ECO:0007669"/>
    <property type="project" value="UniProtKB-KW"/>
</dbReference>
<evidence type="ECO:0000256" key="18">
    <source>
        <dbReference type="ARBA" id="ARBA00081560"/>
    </source>
</evidence>
<dbReference type="Gene3D" id="3.40.1390.10">
    <property type="entry name" value="MurE/MurF, N-terminal domain"/>
    <property type="match status" value="1"/>
</dbReference>
<dbReference type="Pfam" id="PF08245">
    <property type="entry name" value="Mur_ligase_M"/>
    <property type="match status" value="1"/>
</dbReference>
<feature type="binding site" evidence="19">
    <location>
        <position position="178"/>
    </location>
    <ligand>
        <name>UDP-N-acetyl-alpha-D-muramoyl-L-alanyl-D-glutamate</name>
        <dbReference type="ChEBI" id="CHEBI:83900"/>
    </ligand>
</feature>
<dbReference type="UniPathway" id="UPA00219"/>
<evidence type="ECO:0000256" key="20">
    <source>
        <dbReference type="RuleBase" id="RU004135"/>
    </source>
</evidence>
<comment type="subcellular location">
    <subcellularLocation>
        <location evidence="19 20">Cytoplasm</location>
    </subcellularLocation>
</comment>
<dbReference type="InterPro" id="IPR013221">
    <property type="entry name" value="Mur_ligase_cen"/>
</dbReference>
<feature type="binding site" evidence="19">
    <location>
        <position position="30"/>
    </location>
    <ligand>
        <name>UDP-N-acetyl-alpha-D-muramoyl-L-alanyl-D-glutamate</name>
        <dbReference type="ChEBI" id="CHEBI:83900"/>
    </ligand>
</feature>
<comment type="similarity">
    <text evidence="2 19">Belongs to the MurCDEF family. MurE subfamily.</text>
</comment>
<dbReference type="InterPro" id="IPR000713">
    <property type="entry name" value="Mur_ligase_N"/>
</dbReference>
<dbReference type="PANTHER" id="PTHR23135">
    <property type="entry name" value="MUR LIGASE FAMILY MEMBER"/>
    <property type="match status" value="1"/>
</dbReference>
<dbReference type="NCBIfam" id="NF001126">
    <property type="entry name" value="PRK00139.1-4"/>
    <property type="match status" value="1"/>
</dbReference>
<dbReference type="GO" id="GO:0000287">
    <property type="term" value="F:magnesium ion binding"/>
    <property type="evidence" value="ECO:0007669"/>
    <property type="project" value="UniProtKB-UniRule"/>
</dbReference>
<feature type="modified residue" description="N6-carboxylysine" evidence="19">
    <location>
        <position position="218"/>
    </location>
</feature>
<keyword evidence="10 19" id="KW-0131">Cell cycle</keyword>
<comment type="caution">
    <text evidence="19">Lacks conserved residue(s) required for the propagation of feature annotation.</text>
</comment>
<organism evidence="24 25">
    <name type="scientific">Sulfoacidibacillus thermotolerans</name>
    <name type="common">Acidibacillus sulfuroxidans</name>
    <dbReference type="NCBI Taxonomy" id="1765684"/>
    <lineage>
        <taxon>Bacteria</taxon>
        <taxon>Bacillati</taxon>
        <taxon>Bacillota</taxon>
        <taxon>Bacilli</taxon>
        <taxon>Bacillales</taxon>
        <taxon>Alicyclobacillaceae</taxon>
        <taxon>Sulfoacidibacillus</taxon>
    </lineage>
</organism>
<dbReference type="HAMAP" id="MF_00208">
    <property type="entry name" value="MurE"/>
    <property type="match status" value="1"/>
</dbReference>
<proteinExistence type="inferred from homology"/>
<comment type="caution">
    <text evidence="24">The sequence shown here is derived from an EMBL/GenBank/DDBJ whole genome shotgun (WGS) entry which is preliminary data.</text>
</comment>
<keyword evidence="7 19" id="KW-0067">ATP-binding</keyword>
<feature type="domain" description="Mur ligase central" evidence="23">
    <location>
        <begin position="106"/>
        <end position="315"/>
    </location>
</feature>
<comment type="cofactor">
    <cofactor evidence="19">
        <name>Mg(2+)</name>
        <dbReference type="ChEBI" id="CHEBI:18420"/>
    </cofactor>
</comment>
<dbReference type="FunFam" id="3.90.190.20:FF:000006">
    <property type="entry name" value="UDP-N-acetylmuramoyl-L-alanyl-D-glutamate--2,6-diaminopimelate ligase"/>
    <property type="match status" value="1"/>
</dbReference>
<sequence length="494" mass="54073">MQLRQVVEKILIKEVRGSLDIDVVDICDDSRKATAGCLFVAYRGGHVDGHQFVQQAVVAGAVAVLVEEPVDVMCTQIIVPSTRRVAPIFAHAILGNPAQDVVVIGVTGTNGKTTTTTLIEQILQRAGADTGLIGTIEQRTSKGELRESTMTTPEVVELVRTLREMRDLGVQYIAMEVSSHALELLRVAGIAYRVAVFTNLTQDHLDFHETMEAYGQAKGKFFGRLGNTFTPLADQGLPVAVLNADDPWSQVYATNTVQQVVTYGIEQTADVRATNVDIQANGVSFFLETFKGHARVSMQMTGRFSVYNALAATASALALGIELPIIVETLQQIKGVPGRFERVEAGQPYTILVDYSHTPDSLENALTTIREFCQGRVFTVVGCGGDRDRKKRPLMAKIAAKYSDVTVLTSDNPRTEDPECIIDEMEAGIKDMQGISYVRYTSRTEGIRYALTHAKKNDVVLIAGKGHETYQIIGTTKYDFDDRLVAAKIAQELL</sequence>
<dbReference type="PROSITE" id="PS01011">
    <property type="entry name" value="FOLYLPOLYGLU_SYNT_1"/>
    <property type="match status" value="1"/>
</dbReference>
<feature type="binding site" evidence="19">
    <location>
        <begin position="411"/>
        <end position="414"/>
    </location>
    <ligand>
        <name>meso-2,6-diaminopimelate</name>
        <dbReference type="ChEBI" id="CHEBI:57791"/>
    </ligand>
</feature>
<feature type="binding site" evidence="19">
    <location>
        <position position="387"/>
    </location>
    <ligand>
        <name>meso-2,6-diaminopimelate</name>
        <dbReference type="ChEBI" id="CHEBI:57791"/>
    </ligand>
</feature>
<dbReference type="SUPFAM" id="SSF63418">
    <property type="entry name" value="MurE/MurF N-terminal domain"/>
    <property type="match status" value="1"/>
</dbReference>
<dbReference type="GO" id="GO:0004326">
    <property type="term" value="F:tetrahydrofolylpolyglutamate synthase activity"/>
    <property type="evidence" value="ECO:0007669"/>
    <property type="project" value="InterPro"/>
</dbReference>
<comment type="PTM">
    <text evidence="19">Carboxylation is probably crucial for Mg(2+) binding and, consequently, for the gamma-phosphate positioning of ATP.</text>
</comment>
<evidence type="ECO:0000256" key="1">
    <source>
        <dbReference type="ARBA" id="ARBA00004752"/>
    </source>
</evidence>
<evidence type="ECO:0000256" key="5">
    <source>
        <dbReference type="ARBA" id="ARBA00022618"/>
    </source>
</evidence>
<evidence type="ECO:0000256" key="7">
    <source>
        <dbReference type="ARBA" id="ARBA00022840"/>
    </source>
</evidence>
<keyword evidence="8 19" id="KW-0133">Cell shape</keyword>
<accession>A0A2U3D8W4</accession>
<feature type="binding site" evidence="19">
    <location>
        <begin position="108"/>
        <end position="114"/>
    </location>
    <ligand>
        <name>ATP</name>
        <dbReference type="ChEBI" id="CHEBI:30616"/>
    </ligand>
</feature>
<evidence type="ECO:0000256" key="6">
    <source>
        <dbReference type="ARBA" id="ARBA00022741"/>
    </source>
</evidence>
<dbReference type="Pfam" id="PF01225">
    <property type="entry name" value="Mur_ligase"/>
    <property type="match status" value="1"/>
</dbReference>
<dbReference type="InterPro" id="IPR035911">
    <property type="entry name" value="MurE/MurF_N"/>
</dbReference>
<dbReference type="SUPFAM" id="SSF53623">
    <property type="entry name" value="MurD-like peptide ligases, catalytic domain"/>
    <property type="match status" value="1"/>
</dbReference>
<dbReference type="InterPro" id="IPR018109">
    <property type="entry name" value="Folylpolyglutamate_synth_CS"/>
</dbReference>
<evidence type="ECO:0000313" key="24">
    <source>
        <dbReference type="EMBL" id="PWI57707.1"/>
    </source>
</evidence>
<dbReference type="GO" id="GO:0005524">
    <property type="term" value="F:ATP binding"/>
    <property type="evidence" value="ECO:0007669"/>
    <property type="project" value="UniProtKB-UniRule"/>
</dbReference>
<keyword evidence="3 19" id="KW-0963">Cytoplasm</keyword>
<feature type="domain" description="Mur ligase N-terminal catalytic" evidence="21">
    <location>
        <begin position="29"/>
        <end position="73"/>
    </location>
</feature>
<dbReference type="SUPFAM" id="SSF53244">
    <property type="entry name" value="MurD-like peptide ligases, peptide-binding domain"/>
    <property type="match status" value="1"/>
</dbReference>
<evidence type="ECO:0000313" key="25">
    <source>
        <dbReference type="Proteomes" id="UP000245380"/>
    </source>
</evidence>
<feature type="binding site" evidence="19">
    <location>
        <position position="464"/>
    </location>
    <ligand>
        <name>meso-2,6-diaminopimelate</name>
        <dbReference type="ChEBI" id="CHEBI:57791"/>
    </ligand>
</feature>
<evidence type="ECO:0000256" key="14">
    <source>
        <dbReference type="ARBA" id="ARBA00066633"/>
    </source>
</evidence>
<dbReference type="NCBIfam" id="NF001124">
    <property type="entry name" value="PRK00139.1-2"/>
    <property type="match status" value="1"/>
</dbReference>
<name>A0A2U3D8W4_SULT2</name>
<feature type="domain" description="Mur ligase C-terminal" evidence="22">
    <location>
        <begin position="338"/>
        <end position="466"/>
    </location>
</feature>
<feature type="binding site" evidence="19">
    <location>
        <position position="186"/>
    </location>
    <ligand>
        <name>UDP-N-acetyl-alpha-D-muramoyl-L-alanyl-D-glutamate</name>
        <dbReference type="ChEBI" id="CHEBI:83900"/>
    </ligand>
</feature>
<keyword evidence="6 19" id="KW-0547">Nucleotide-binding</keyword>
<protein>
    <recommendedName>
        <fullName evidence="15 19">UDP-N-acetylmuramoyl-L-alanyl-D-glutamate--2,6-diaminopimelate ligase</fullName>
        <ecNumber evidence="14 19">6.3.2.13</ecNumber>
    </recommendedName>
    <alternativeName>
        <fullName evidence="16 19">Meso-A2pm-adding enzyme</fullName>
    </alternativeName>
    <alternativeName>
        <fullName evidence="17 19">Meso-diaminopimelate-adding enzyme</fullName>
    </alternativeName>
    <alternativeName>
        <fullName evidence="18 19">UDP-MurNAc-L-Ala-D-Glu:meso-diaminopimelate ligase</fullName>
    </alternativeName>
    <alternativeName>
        <fullName evidence="19">UDP-MurNAc-tripeptide synthetase</fullName>
    </alternativeName>
    <alternativeName>
        <fullName evidence="19">UDP-N-acetylmuramyl-tripeptide synthetase</fullName>
    </alternativeName>
</protein>
<evidence type="ECO:0000256" key="9">
    <source>
        <dbReference type="ARBA" id="ARBA00022984"/>
    </source>
</evidence>
<evidence type="ECO:0000259" key="23">
    <source>
        <dbReference type="Pfam" id="PF08245"/>
    </source>
</evidence>
<dbReference type="PANTHER" id="PTHR23135:SF4">
    <property type="entry name" value="UDP-N-ACETYLMURAMOYL-L-ALANYL-D-GLUTAMATE--2,6-DIAMINOPIMELATE LIGASE MURE HOMOLOG, CHLOROPLASTIC"/>
    <property type="match status" value="1"/>
</dbReference>
<evidence type="ECO:0000256" key="12">
    <source>
        <dbReference type="ARBA" id="ARBA00050251"/>
    </source>
</evidence>
<dbReference type="GO" id="GO:0071555">
    <property type="term" value="P:cell wall organization"/>
    <property type="evidence" value="ECO:0007669"/>
    <property type="project" value="UniProtKB-KW"/>
</dbReference>
<dbReference type="Proteomes" id="UP000245380">
    <property type="component" value="Unassembled WGS sequence"/>
</dbReference>
<evidence type="ECO:0000256" key="4">
    <source>
        <dbReference type="ARBA" id="ARBA00022598"/>
    </source>
</evidence>
<dbReference type="InterPro" id="IPR004101">
    <property type="entry name" value="Mur_ligase_C"/>
</dbReference>
<feature type="short sequence motif" description="Meso-diaminopimelate recognition motif" evidence="19">
    <location>
        <begin position="411"/>
        <end position="414"/>
    </location>
</feature>
<evidence type="ECO:0000256" key="17">
    <source>
        <dbReference type="ARBA" id="ARBA00076158"/>
    </source>
</evidence>
<evidence type="ECO:0000256" key="19">
    <source>
        <dbReference type="HAMAP-Rule" id="MF_00208"/>
    </source>
</evidence>
<dbReference type="InterPro" id="IPR036565">
    <property type="entry name" value="Mur-like_cat_sf"/>
</dbReference>
<evidence type="ECO:0000259" key="21">
    <source>
        <dbReference type="Pfam" id="PF01225"/>
    </source>
</evidence>
<evidence type="ECO:0000256" key="11">
    <source>
        <dbReference type="ARBA" id="ARBA00023316"/>
    </source>
</evidence>
<evidence type="ECO:0000256" key="2">
    <source>
        <dbReference type="ARBA" id="ARBA00005898"/>
    </source>
</evidence>
<dbReference type="Gene3D" id="3.40.1190.10">
    <property type="entry name" value="Mur-like, catalytic domain"/>
    <property type="match status" value="1"/>
</dbReference>
<dbReference type="NCBIfam" id="TIGR01085">
    <property type="entry name" value="murE"/>
    <property type="match status" value="1"/>
</dbReference>
<evidence type="ECO:0000256" key="10">
    <source>
        <dbReference type="ARBA" id="ARBA00023306"/>
    </source>
</evidence>
<feature type="binding site" evidence="19">
    <location>
        <position position="468"/>
    </location>
    <ligand>
        <name>meso-2,6-diaminopimelate</name>
        <dbReference type="ChEBI" id="CHEBI:57791"/>
    </ligand>
</feature>
<dbReference type="GO" id="GO:0005737">
    <property type="term" value="C:cytoplasm"/>
    <property type="evidence" value="ECO:0007669"/>
    <property type="project" value="UniProtKB-SubCell"/>
</dbReference>
<evidence type="ECO:0000256" key="8">
    <source>
        <dbReference type="ARBA" id="ARBA00022960"/>
    </source>
</evidence>
<comment type="pathway">
    <text evidence="1 19 20">Cell wall biogenesis; peptidoglycan biosynthesis.</text>
</comment>
<reference evidence="24 25" key="1">
    <citation type="submission" date="2016-11" db="EMBL/GenBank/DDBJ databases">
        <title>Comparative genomics of Acidibacillus ferroxidans species.</title>
        <authorList>
            <person name="Oliveira G."/>
            <person name="Nunes G."/>
            <person name="Oliveira R."/>
            <person name="Araujo F."/>
            <person name="Salim A."/>
            <person name="Scholte L."/>
            <person name="Morais D."/>
            <person name="Nancucheo I."/>
            <person name="Johnson D.B."/>
            <person name="Grail B."/>
            <person name="Bittencourt J."/>
            <person name="Valadares R."/>
        </authorList>
    </citation>
    <scope>NUCLEOTIDE SEQUENCE [LARGE SCALE GENOMIC DNA]</scope>
    <source>
        <strain evidence="24 25">Y002</strain>
    </source>
</reference>
<evidence type="ECO:0000256" key="3">
    <source>
        <dbReference type="ARBA" id="ARBA00022490"/>
    </source>
</evidence>
<dbReference type="EC" id="6.3.2.13" evidence="14 19"/>
<evidence type="ECO:0000256" key="13">
    <source>
        <dbReference type="ARBA" id="ARBA00056782"/>
    </source>
</evidence>
<dbReference type="GO" id="GO:0008765">
    <property type="term" value="F:UDP-N-acetylmuramoylalanyl-D-glutamate-2,6-diaminopimelate ligase activity"/>
    <property type="evidence" value="ECO:0007669"/>
    <property type="project" value="UniProtKB-UniRule"/>
</dbReference>
<keyword evidence="25" id="KW-1185">Reference proteome</keyword>
<evidence type="ECO:0000256" key="16">
    <source>
        <dbReference type="ARBA" id="ARBA00075482"/>
    </source>
</evidence>
<dbReference type="InterPro" id="IPR036615">
    <property type="entry name" value="Mur_ligase_C_dom_sf"/>
</dbReference>
<dbReference type="Gene3D" id="3.90.190.20">
    <property type="entry name" value="Mur ligase, C-terminal domain"/>
    <property type="match status" value="1"/>
</dbReference>
<dbReference type="GO" id="GO:0051301">
    <property type="term" value="P:cell division"/>
    <property type="evidence" value="ECO:0007669"/>
    <property type="project" value="UniProtKB-KW"/>
</dbReference>
<dbReference type="Pfam" id="PF02875">
    <property type="entry name" value="Mur_ligase_C"/>
    <property type="match status" value="1"/>
</dbReference>
<keyword evidence="19" id="KW-0460">Magnesium</keyword>
<keyword evidence="11 19" id="KW-0961">Cell wall biogenesis/degradation</keyword>
<keyword evidence="4 19" id="KW-0436">Ligase</keyword>
<dbReference type="AlphaFoldDB" id="A0A2U3D8W4"/>
<dbReference type="EMBL" id="MPDK01000009">
    <property type="protein sequence ID" value="PWI57707.1"/>
    <property type="molecule type" value="Genomic_DNA"/>
</dbReference>
<keyword evidence="9 19" id="KW-0573">Peptidoglycan synthesis</keyword>
<dbReference type="InterPro" id="IPR005761">
    <property type="entry name" value="UDP-N-AcMur-Glu-dNH2Pim_ligase"/>
</dbReference>
<dbReference type="GO" id="GO:0009252">
    <property type="term" value="P:peptidoglycan biosynthetic process"/>
    <property type="evidence" value="ECO:0007669"/>
    <property type="project" value="UniProtKB-UniRule"/>
</dbReference>
<dbReference type="OrthoDB" id="9800958at2"/>
<gene>
    <name evidence="19" type="primary">murE</name>
    <name evidence="24" type="ORF">BM613_06885</name>
</gene>